<accession>A0ABD6DPS5</accession>
<dbReference type="SUPFAM" id="SSF53756">
    <property type="entry name" value="UDP-Glycosyltransferase/glycogen phosphorylase"/>
    <property type="match status" value="1"/>
</dbReference>
<dbReference type="AlphaFoldDB" id="A0ABD6DPS5"/>
<dbReference type="Proteomes" id="UP001597034">
    <property type="component" value="Unassembled WGS sequence"/>
</dbReference>
<reference evidence="1 2" key="1">
    <citation type="journal article" date="2019" name="Int. J. Syst. Evol. Microbiol.">
        <title>The Global Catalogue of Microorganisms (GCM) 10K type strain sequencing project: providing services to taxonomists for standard genome sequencing and annotation.</title>
        <authorList>
            <consortium name="The Broad Institute Genomics Platform"/>
            <consortium name="The Broad Institute Genome Sequencing Center for Infectious Disease"/>
            <person name="Wu L."/>
            <person name="Ma J."/>
        </authorList>
    </citation>
    <scope>NUCLEOTIDE SEQUENCE [LARGE SCALE GENOMIC DNA]</scope>
    <source>
        <strain evidence="1 2">CGMCC 1.10390</strain>
    </source>
</reference>
<comment type="caution">
    <text evidence="1">The sequence shown here is derived from an EMBL/GenBank/DDBJ whole genome shotgun (WGS) entry which is preliminary data.</text>
</comment>
<keyword evidence="2" id="KW-1185">Reference proteome</keyword>
<evidence type="ECO:0000313" key="2">
    <source>
        <dbReference type="Proteomes" id="UP001597034"/>
    </source>
</evidence>
<dbReference type="PANTHER" id="PTHR39662:SF1">
    <property type="entry name" value="DUF354 DOMAIN-CONTAINING PROTEIN"/>
    <property type="match status" value="1"/>
</dbReference>
<dbReference type="RefSeq" id="WP_256401751.1">
    <property type="nucleotide sequence ID" value="NZ_JANHJR010000004.1"/>
</dbReference>
<dbReference type="EMBL" id="JBHUDO010000004">
    <property type="protein sequence ID" value="MFD1647770.1"/>
    <property type="molecule type" value="Genomic_DNA"/>
</dbReference>
<evidence type="ECO:0008006" key="3">
    <source>
        <dbReference type="Google" id="ProtNLM"/>
    </source>
</evidence>
<dbReference type="InterPro" id="IPR007152">
    <property type="entry name" value="DUF354"/>
</dbReference>
<sequence length="345" mass="38284">MRALFDVTHPAHVHLFKHAICELERDDHDVRVLSREKEVTTALLDAAGIDHRPLSRKAESPLGLAREWLGRELRVLREVRRFDPDLVVSRLNPAAVHAARLTDTPSIVFHDTEPAGWLASWTLPLADVVCTPAGFEERWSGQRRYQGYQELAYLHPSRFDPNPQALREDGVAVDERYSVLRLVAGDAHHDYGNDSLPADVRAQVIDTLSDLGPVYASVEADGGTPPGTEPLPVPPERLHDLLAFADCYVGDSNTTAVEAGLLGTPALRYDTFGAGALQNFVELESEYGLVQSTENGERLLELVTGVARQPDAAAKRWREARNHLLADKVDVTGYMLDLLELEVRR</sequence>
<name>A0ABD6DPS5_9EURY</name>
<dbReference type="PANTHER" id="PTHR39662">
    <property type="entry name" value="DUF354 DOMAIN-CONTAINING PROTEIN-RELATED"/>
    <property type="match status" value="1"/>
</dbReference>
<dbReference type="PIRSF" id="PIRSF005357">
    <property type="entry name" value="UCP005357"/>
    <property type="match status" value="1"/>
</dbReference>
<organism evidence="1 2">
    <name type="scientific">Haloarchaeobius litoreus</name>
    <dbReference type="NCBI Taxonomy" id="755306"/>
    <lineage>
        <taxon>Archaea</taxon>
        <taxon>Methanobacteriati</taxon>
        <taxon>Methanobacteriota</taxon>
        <taxon>Stenosarchaea group</taxon>
        <taxon>Halobacteria</taxon>
        <taxon>Halobacteriales</taxon>
        <taxon>Halorubellaceae</taxon>
        <taxon>Haloarchaeobius</taxon>
    </lineage>
</organism>
<evidence type="ECO:0000313" key="1">
    <source>
        <dbReference type="EMBL" id="MFD1647770.1"/>
    </source>
</evidence>
<protein>
    <recommendedName>
        <fullName evidence="3">DUF354 domain-containing protein</fullName>
    </recommendedName>
</protein>
<gene>
    <name evidence="1" type="ORF">ACFSBL_18920</name>
</gene>
<proteinExistence type="predicted"/>